<feature type="compositionally biased region" description="Basic and acidic residues" evidence="1">
    <location>
        <begin position="51"/>
        <end position="61"/>
    </location>
</feature>
<dbReference type="Proteomes" id="UP000053859">
    <property type="component" value="Unassembled WGS sequence"/>
</dbReference>
<protein>
    <submittedName>
        <fullName evidence="2">Putative serine/threonine protein kinase</fullName>
    </submittedName>
</protein>
<sequence>MRTQGEFDQGSTLLYSLFSQRNARMAPRNLVLWSSLECSPPCQGGGRGFKSRQDRSEERGLAPRKGRGPFLVTSDRAPSPPRQGGGRACGSAAIRHSKSRQDRSE</sequence>
<name>A0A0K8PR26_STRAJ</name>
<dbReference type="GO" id="GO:0004674">
    <property type="term" value="F:protein serine/threonine kinase activity"/>
    <property type="evidence" value="ECO:0007669"/>
    <property type="project" value="UniProtKB-KW"/>
</dbReference>
<feature type="region of interest" description="Disordered" evidence="1">
    <location>
        <begin position="40"/>
        <end position="105"/>
    </location>
</feature>
<reference evidence="2" key="1">
    <citation type="journal article" date="2015" name="Genome Announc.">
        <title>Draft Genome Sequence of Thiostrepton-Producing Streptomyces azureus ATCC 14921.</title>
        <authorList>
            <person name="Sakihara K."/>
            <person name="Maeda J."/>
            <person name="Tashiro K."/>
            <person name="Fujino Y."/>
            <person name="Kuhara S."/>
            <person name="Ohshima T."/>
            <person name="Ogata S."/>
            <person name="Doi K."/>
        </authorList>
    </citation>
    <scope>NUCLEOTIDE SEQUENCE [LARGE SCALE GENOMIC DNA]</scope>
    <source>
        <strain evidence="2">ATCC14921</strain>
    </source>
</reference>
<evidence type="ECO:0000313" key="3">
    <source>
        <dbReference type="Proteomes" id="UP000053859"/>
    </source>
</evidence>
<dbReference type="AlphaFoldDB" id="A0A0K8PR26"/>
<keyword evidence="3" id="KW-1185">Reference proteome</keyword>
<keyword evidence="2" id="KW-0418">Kinase</keyword>
<dbReference type="EMBL" id="DF968333">
    <property type="protein sequence ID" value="GAP50355.1"/>
    <property type="molecule type" value="Genomic_DNA"/>
</dbReference>
<keyword evidence="2" id="KW-0723">Serine/threonine-protein kinase</keyword>
<organism evidence="2 3">
    <name type="scientific">Streptomyces azureus</name>
    <dbReference type="NCBI Taxonomy" id="146537"/>
    <lineage>
        <taxon>Bacteria</taxon>
        <taxon>Bacillati</taxon>
        <taxon>Actinomycetota</taxon>
        <taxon>Actinomycetes</taxon>
        <taxon>Kitasatosporales</taxon>
        <taxon>Streptomycetaceae</taxon>
        <taxon>Streptomyces</taxon>
    </lineage>
</organism>
<evidence type="ECO:0000313" key="2">
    <source>
        <dbReference type="EMBL" id="GAP50355.1"/>
    </source>
</evidence>
<keyword evidence="2" id="KW-0808">Transferase</keyword>
<gene>
    <name evidence="2" type="ORF">SAZU_5212</name>
</gene>
<accession>A0A0K8PR26</accession>
<proteinExistence type="predicted"/>
<evidence type="ECO:0000256" key="1">
    <source>
        <dbReference type="SAM" id="MobiDB-lite"/>
    </source>
</evidence>